<evidence type="ECO:0000313" key="5">
    <source>
        <dbReference type="EMBL" id="SFS07262.1"/>
    </source>
</evidence>
<reference evidence="5 6" key="1">
    <citation type="submission" date="2016-10" db="EMBL/GenBank/DDBJ databases">
        <authorList>
            <person name="Varghese N."/>
            <person name="Submissions S."/>
        </authorList>
    </citation>
    <scope>NUCLEOTIDE SEQUENCE [LARGE SCALE GENOMIC DNA]</scope>
    <source>
        <strain evidence="5 6">IAM 15147</strain>
    </source>
</reference>
<evidence type="ECO:0000259" key="4">
    <source>
        <dbReference type="SMART" id="SM00642"/>
    </source>
</evidence>
<keyword evidence="1" id="KW-0378">Hydrolase</keyword>
<keyword evidence="6" id="KW-1185">Reference proteome</keyword>
<dbReference type="Proteomes" id="UP000198506">
    <property type="component" value="Unassembled WGS sequence"/>
</dbReference>
<dbReference type="EMBL" id="FOZN01000002">
    <property type="protein sequence ID" value="SFS07262.1"/>
    <property type="molecule type" value="Genomic_DNA"/>
</dbReference>
<protein>
    <submittedName>
        <fullName evidence="5">Alpha-glucosidase</fullName>
    </submittedName>
</protein>
<dbReference type="InterPro" id="IPR004185">
    <property type="entry name" value="Glyco_hydro_13_lg-like_dom"/>
</dbReference>
<dbReference type="SMART" id="SM00642">
    <property type="entry name" value="Aamy"/>
    <property type="match status" value="1"/>
</dbReference>
<evidence type="ECO:0000256" key="2">
    <source>
        <dbReference type="ARBA" id="ARBA00023295"/>
    </source>
</evidence>
<feature type="region of interest" description="Disordered" evidence="3">
    <location>
        <begin position="625"/>
        <end position="663"/>
    </location>
</feature>
<organism evidence="5 6">
    <name type="scientific">Agrococcus baldri</name>
    <dbReference type="NCBI Taxonomy" id="153730"/>
    <lineage>
        <taxon>Bacteria</taxon>
        <taxon>Bacillati</taxon>
        <taxon>Actinomycetota</taxon>
        <taxon>Actinomycetes</taxon>
        <taxon>Micrococcales</taxon>
        <taxon>Microbacteriaceae</taxon>
        <taxon>Agrococcus</taxon>
    </lineage>
</organism>
<dbReference type="CDD" id="cd11338">
    <property type="entry name" value="AmyAc_CMD"/>
    <property type="match status" value="1"/>
</dbReference>
<dbReference type="PANTHER" id="PTHR10357">
    <property type="entry name" value="ALPHA-AMYLASE FAMILY MEMBER"/>
    <property type="match status" value="1"/>
</dbReference>
<dbReference type="GO" id="GO:0005975">
    <property type="term" value="P:carbohydrate metabolic process"/>
    <property type="evidence" value="ECO:0007669"/>
    <property type="project" value="InterPro"/>
</dbReference>
<evidence type="ECO:0000256" key="1">
    <source>
        <dbReference type="ARBA" id="ARBA00022801"/>
    </source>
</evidence>
<evidence type="ECO:0000313" key="6">
    <source>
        <dbReference type="Proteomes" id="UP000198506"/>
    </source>
</evidence>
<comment type="caution">
    <text evidence="5">The sequence shown here is derived from an EMBL/GenBank/DDBJ whole genome shotgun (WGS) entry which is preliminary data.</text>
</comment>
<dbReference type="InterPro" id="IPR013783">
    <property type="entry name" value="Ig-like_fold"/>
</dbReference>
<feature type="domain" description="Glycosyl hydrolase family 13 catalytic" evidence="4">
    <location>
        <begin position="129"/>
        <end position="517"/>
    </location>
</feature>
<dbReference type="Pfam" id="PF00128">
    <property type="entry name" value="Alpha-amylase"/>
    <property type="match status" value="1"/>
</dbReference>
<dbReference type="InterPro" id="IPR017853">
    <property type="entry name" value="GH"/>
</dbReference>
<dbReference type="SUPFAM" id="SSF81296">
    <property type="entry name" value="E set domains"/>
    <property type="match status" value="1"/>
</dbReference>
<dbReference type="RefSeq" id="WP_092916430.1">
    <property type="nucleotide sequence ID" value="NZ_FOZN01000002.1"/>
</dbReference>
<sequence>MLQPHHDGSALHVSTLTPALGETVRVRLRIPVAHDTPLEVLVRSNPDREPFFNKAVHIGSVGAYDWWEAEIRVANPVHRYRWLVHYESGHTDWINQEGVQGIETRDDADFALVAHEPPPAWATDAVLYQVFPDRFARSADADRHPVPAWAQRADWDEPVIGSGPGVSTQLYGGDLPGIEAHLDHLVELGATVLYLTPVFPGASNHRYNASTFDHVDPLLGGDEALVSLVEAAHARGLKVLGDLTSNHTGDTHAWFVAAQGDATAPERDFYYFHEGGTYAAWLGHGSLPKLNWNSQELRDRFIEGPDSVVGKWLRPPYSFDGWRIDVANMTGRYEADDLNAEVRQIIRRTMIDINPDTLLLGESTNDATDDFQGDAWHGAMTYANFTRPVWGWLSVPGSAAFGGLGMARSVIPSYTGVDLHAQHQRFIAGIPWRTRLHNMNALDTHDTPRFATNALPGAVPAALGMAVSLPGIPVVWAGDELGLTGVNGEDSRTPMPWESLAEHADSIELYRELLALRAAQPALRGGGMRWLHVGEEVLVWVRECAESSVLCVAARGFYDVVLEEGDVWLEGEPERLFGDGGVSLFGDSGLRLTGAGPAFAAWSLPGVEVPSTDDHEELAQQALLDENASQDAALSHGEPAAPTLTAAWSKDTVLPEPADPLVE</sequence>
<dbReference type="Gene3D" id="3.20.20.80">
    <property type="entry name" value="Glycosidases"/>
    <property type="match status" value="1"/>
</dbReference>
<dbReference type="SUPFAM" id="SSF51445">
    <property type="entry name" value="(Trans)glycosidases"/>
    <property type="match status" value="1"/>
</dbReference>
<dbReference type="InterPro" id="IPR014756">
    <property type="entry name" value="Ig_E-set"/>
</dbReference>
<accession>A0AA94HLK8</accession>
<dbReference type="AlphaFoldDB" id="A0AA94HLK8"/>
<name>A0AA94HLK8_9MICO</name>
<proteinExistence type="predicted"/>
<dbReference type="Gene3D" id="2.60.40.10">
    <property type="entry name" value="Immunoglobulins"/>
    <property type="match status" value="1"/>
</dbReference>
<gene>
    <name evidence="5" type="ORF">SAMN04487783_0935</name>
</gene>
<keyword evidence="2" id="KW-0326">Glycosidase</keyword>
<dbReference type="GO" id="GO:0004553">
    <property type="term" value="F:hydrolase activity, hydrolyzing O-glycosyl compounds"/>
    <property type="evidence" value="ECO:0007669"/>
    <property type="project" value="InterPro"/>
</dbReference>
<dbReference type="CDD" id="cd02857">
    <property type="entry name" value="E_set_CDase_PDE_N"/>
    <property type="match status" value="1"/>
</dbReference>
<dbReference type="InterPro" id="IPR006047">
    <property type="entry name" value="GH13_cat_dom"/>
</dbReference>
<dbReference type="PANTHER" id="PTHR10357:SF210">
    <property type="entry name" value="MALTODEXTRIN GLUCOSIDASE"/>
    <property type="match status" value="1"/>
</dbReference>
<evidence type="ECO:0000256" key="3">
    <source>
        <dbReference type="SAM" id="MobiDB-lite"/>
    </source>
</evidence>